<evidence type="ECO:0000313" key="1">
    <source>
        <dbReference type="EMBL" id="QHT88077.1"/>
    </source>
</evidence>
<sequence>MSSINTGYQSQMISTGYGNSDKLNKTTLPVYKYLDIDSTYRSRIDYPDPNSFVVRNSNSSNVSSNNLVAYNLPVYSFPMSQLYVAGLFSPLKFQSGGTDNLTLDTRETSTVPNFYAGYFIESIDSLITTPTPTSYSTVQYTTIASYNNTSKQAAFTSPLGTNAVINSNYIIRKNKPLFIGNVSAIVGNLVTLTKPAGAGYGFIPNDFNSVYYLRVRKSATSSLDNRIVQITLSSANPNQLTLNSNLSLSVNDSIEIIGPGQNIITSLRYASGGSQSIQGGDYELELLWLSVPNQILDVGYGGSLDRYPYIYCSLYTGITNTTQQVLYSNNPYTSKVIFKVPVNEYFGDTSFITLKDSKAKQTIYFDPSQDLFFELTLPDGTVISFNEFDNMPPYPPNPFLQINILVSMRKL</sequence>
<dbReference type="EMBL" id="MN740108">
    <property type="protein sequence ID" value="QHT88077.1"/>
    <property type="molecule type" value="Genomic_DNA"/>
</dbReference>
<accession>A0A6C0I6S4</accession>
<proteinExistence type="predicted"/>
<name>A0A6C0I6S4_9ZZZZ</name>
<dbReference type="AlphaFoldDB" id="A0A6C0I6S4"/>
<reference evidence="1" key="1">
    <citation type="journal article" date="2020" name="Nature">
        <title>Giant virus diversity and host interactions through global metagenomics.</title>
        <authorList>
            <person name="Schulz F."/>
            <person name="Roux S."/>
            <person name="Paez-Espino D."/>
            <person name="Jungbluth S."/>
            <person name="Walsh D.A."/>
            <person name="Denef V.J."/>
            <person name="McMahon K.D."/>
            <person name="Konstantinidis K.T."/>
            <person name="Eloe-Fadrosh E.A."/>
            <person name="Kyrpides N.C."/>
            <person name="Woyke T."/>
        </authorList>
    </citation>
    <scope>NUCLEOTIDE SEQUENCE</scope>
    <source>
        <strain evidence="1">GVMAG-M-3300023184-24</strain>
    </source>
</reference>
<protein>
    <submittedName>
        <fullName evidence="1">Uncharacterized protein</fullName>
    </submittedName>
</protein>
<organism evidence="1">
    <name type="scientific">viral metagenome</name>
    <dbReference type="NCBI Taxonomy" id="1070528"/>
    <lineage>
        <taxon>unclassified sequences</taxon>
        <taxon>metagenomes</taxon>
        <taxon>organismal metagenomes</taxon>
    </lineage>
</organism>